<reference evidence="1 2" key="1">
    <citation type="journal article" date="2013" name="Curr. Biol.">
        <title>The Genome of the Foraminiferan Reticulomyxa filosa.</title>
        <authorList>
            <person name="Glockner G."/>
            <person name="Hulsmann N."/>
            <person name="Schleicher M."/>
            <person name="Noegel A.A."/>
            <person name="Eichinger L."/>
            <person name="Gallinger C."/>
            <person name="Pawlowski J."/>
            <person name="Sierra R."/>
            <person name="Euteneuer U."/>
            <person name="Pillet L."/>
            <person name="Moustafa A."/>
            <person name="Platzer M."/>
            <person name="Groth M."/>
            <person name="Szafranski K."/>
            <person name="Schliwa M."/>
        </authorList>
    </citation>
    <scope>NUCLEOTIDE SEQUENCE [LARGE SCALE GENOMIC DNA]</scope>
</reference>
<sequence length="266" mass="31445">MFYRKYFALFLKNNKISQCKRIKKNSKKTKINDKLDFNFFDFLPFSVNFSERNLKILCLSSLNAQKQSKNNKKGKKFKKNFQKNLKFRQFFIKKFLILKNNNNLLNFGKQATIKEVKMFLLWKKEFLLFNPLLNIIVKKFFFPVSTSSTKKGSKKKIQKHEEITFNESTLKNQQTKKHPMAEEIERTFLMSKELKWEEVQSITTKKWKGERGDIQEWASVVTSVNEKLSESIAQLNDALTMALLNFLVFLIANSDRISSTNFKILS</sequence>
<protein>
    <submittedName>
        <fullName evidence="1">Uncharacterized protein</fullName>
    </submittedName>
</protein>
<feature type="non-terminal residue" evidence="1">
    <location>
        <position position="266"/>
    </location>
</feature>
<evidence type="ECO:0000313" key="2">
    <source>
        <dbReference type="Proteomes" id="UP000023152"/>
    </source>
</evidence>
<name>X6MJI0_RETFI</name>
<keyword evidence="2" id="KW-1185">Reference proteome</keyword>
<comment type="caution">
    <text evidence="1">The sequence shown here is derived from an EMBL/GenBank/DDBJ whole genome shotgun (WGS) entry which is preliminary data.</text>
</comment>
<dbReference type="EMBL" id="ASPP01020271">
    <property type="protein sequence ID" value="ETO14004.1"/>
    <property type="molecule type" value="Genomic_DNA"/>
</dbReference>
<organism evidence="1 2">
    <name type="scientific">Reticulomyxa filosa</name>
    <dbReference type="NCBI Taxonomy" id="46433"/>
    <lineage>
        <taxon>Eukaryota</taxon>
        <taxon>Sar</taxon>
        <taxon>Rhizaria</taxon>
        <taxon>Retaria</taxon>
        <taxon>Foraminifera</taxon>
        <taxon>Monothalamids</taxon>
        <taxon>Reticulomyxidae</taxon>
        <taxon>Reticulomyxa</taxon>
    </lineage>
</organism>
<dbReference type="AlphaFoldDB" id="X6MJI0"/>
<accession>X6MJI0</accession>
<evidence type="ECO:0000313" key="1">
    <source>
        <dbReference type="EMBL" id="ETO14004.1"/>
    </source>
</evidence>
<proteinExistence type="predicted"/>
<dbReference type="Proteomes" id="UP000023152">
    <property type="component" value="Unassembled WGS sequence"/>
</dbReference>
<gene>
    <name evidence="1" type="ORF">RFI_23363</name>
</gene>